<evidence type="ECO:0000259" key="2">
    <source>
        <dbReference type="Pfam" id="PF07987"/>
    </source>
</evidence>
<dbReference type="CDD" id="cd08545">
    <property type="entry name" value="YcnI_like"/>
    <property type="match status" value="1"/>
</dbReference>
<feature type="domain" description="YncI copper-binding" evidence="2">
    <location>
        <begin position="17"/>
        <end position="155"/>
    </location>
</feature>
<sequence>MWKYLLPLIVALPAQAHVVMDAAELPAATYQRIAFRVGHGCAGAATTGIEIRLPEGVVQARPMVKPGWTIAITTRALERPTSTGHGLTREAPATITWQGGPLPDAHYDEFVLMIRTPDAPGASLAFPVVQLCEGGARHDWVEPAGSRSPAPILRIGNRP</sequence>
<evidence type="ECO:0000256" key="1">
    <source>
        <dbReference type="SAM" id="SignalP"/>
    </source>
</evidence>
<reference evidence="3 4" key="1">
    <citation type="submission" date="2019-01" db="EMBL/GenBank/DDBJ databases">
        <authorList>
            <person name="Chen W.-M."/>
        </authorList>
    </citation>
    <scope>NUCLEOTIDE SEQUENCE [LARGE SCALE GENOMIC DNA]</scope>
    <source>
        <strain evidence="3 4">CCP-6</strain>
    </source>
</reference>
<feature type="signal peptide" evidence="1">
    <location>
        <begin position="1"/>
        <end position="16"/>
    </location>
</feature>
<evidence type="ECO:0000313" key="3">
    <source>
        <dbReference type="EMBL" id="RVT98937.1"/>
    </source>
</evidence>
<gene>
    <name evidence="3" type="ORF">EOD42_02160</name>
</gene>
<dbReference type="RefSeq" id="WP_127785470.1">
    <property type="nucleotide sequence ID" value="NZ_SACL01000001.1"/>
</dbReference>
<dbReference type="EMBL" id="SACL01000001">
    <property type="protein sequence ID" value="RVT98937.1"/>
    <property type="molecule type" value="Genomic_DNA"/>
</dbReference>
<comment type="caution">
    <text evidence="3">The sequence shown here is derived from an EMBL/GenBank/DDBJ whole genome shotgun (WGS) entry which is preliminary data.</text>
</comment>
<proteinExistence type="predicted"/>
<keyword evidence="1" id="KW-0732">Signal</keyword>
<protein>
    <submittedName>
        <fullName evidence="3">DUF1775 domain-containing protein</fullName>
    </submittedName>
</protein>
<accession>A0A437MMQ1</accession>
<dbReference type="Proteomes" id="UP000282957">
    <property type="component" value="Unassembled WGS sequence"/>
</dbReference>
<dbReference type="AlphaFoldDB" id="A0A437MMQ1"/>
<dbReference type="InterPro" id="IPR038507">
    <property type="entry name" value="YcnI-like_sf"/>
</dbReference>
<dbReference type="OrthoDB" id="9796962at2"/>
<feature type="chain" id="PRO_5019346594" evidence="1">
    <location>
        <begin position="17"/>
        <end position="159"/>
    </location>
</feature>
<dbReference type="Pfam" id="PF07987">
    <property type="entry name" value="DUF1775"/>
    <property type="match status" value="1"/>
</dbReference>
<dbReference type="Gene3D" id="2.60.40.2230">
    <property type="entry name" value="Uncharacterised protein YcnI-like PF07987, DUF1775"/>
    <property type="match status" value="1"/>
</dbReference>
<evidence type="ECO:0000313" key="4">
    <source>
        <dbReference type="Proteomes" id="UP000282957"/>
    </source>
</evidence>
<keyword evidence="4" id="KW-1185">Reference proteome</keyword>
<dbReference type="InterPro" id="IPR012533">
    <property type="entry name" value="YcnI-copper_dom"/>
</dbReference>
<name>A0A437MMQ1_9PROT</name>
<organism evidence="3 4">
    <name type="scientific">Rhodovarius crocodyli</name>
    <dbReference type="NCBI Taxonomy" id="1979269"/>
    <lineage>
        <taxon>Bacteria</taxon>
        <taxon>Pseudomonadati</taxon>
        <taxon>Pseudomonadota</taxon>
        <taxon>Alphaproteobacteria</taxon>
        <taxon>Acetobacterales</taxon>
        <taxon>Roseomonadaceae</taxon>
        <taxon>Rhodovarius</taxon>
    </lineage>
</organism>